<dbReference type="RefSeq" id="WP_144334725.1">
    <property type="nucleotide sequence ID" value="NZ_VLPL01000014.1"/>
</dbReference>
<dbReference type="OrthoDB" id="9553574at2"/>
<accession>A0A556MGA2</accession>
<name>A0A556MGA2_9FLAO</name>
<evidence type="ECO:0000313" key="1">
    <source>
        <dbReference type="EMBL" id="TSJ38964.1"/>
    </source>
</evidence>
<protein>
    <submittedName>
        <fullName evidence="1">Uncharacterized protein</fullName>
    </submittedName>
</protein>
<organism evidence="1 2">
    <name type="scientific">Fluviicola chungangensis</name>
    <dbReference type="NCBI Taxonomy" id="2597671"/>
    <lineage>
        <taxon>Bacteria</taxon>
        <taxon>Pseudomonadati</taxon>
        <taxon>Bacteroidota</taxon>
        <taxon>Flavobacteriia</taxon>
        <taxon>Flavobacteriales</taxon>
        <taxon>Crocinitomicaceae</taxon>
        <taxon>Fluviicola</taxon>
    </lineage>
</organism>
<evidence type="ECO:0000313" key="2">
    <source>
        <dbReference type="Proteomes" id="UP000316008"/>
    </source>
</evidence>
<comment type="caution">
    <text evidence="1">The sequence shown here is derived from an EMBL/GenBank/DDBJ whole genome shotgun (WGS) entry which is preliminary data.</text>
</comment>
<sequence>MAATIIEQTMIIQLSISDRLYQLNWLYLQAIEEKNISILELIDTEQRLLKYSHEKVVLLLAMDQATKELTKEFFEKQESSEEQISDENLSIDQQSYSPKFTRSQQVLIAYYISQLIGVKHKKNVSKCADALHSFLGIPYTQITNSELYKKLLHPLTFSSEKATLQNLLVIRSFFESLGSVSTTALIDFDIEKVKKTLE</sequence>
<proteinExistence type="predicted"/>
<dbReference type="Proteomes" id="UP000316008">
    <property type="component" value="Unassembled WGS sequence"/>
</dbReference>
<dbReference type="EMBL" id="VLPL01000014">
    <property type="protein sequence ID" value="TSJ38964.1"/>
    <property type="molecule type" value="Genomic_DNA"/>
</dbReference>
<gene>
    <name evidence="1" type="ORF">FO442_18590</name>
</gene>
<keyword evidence="2" id="KW-1185">Reference proteome</keyword>
<dbReference type="AlphaFoldDB" id="A0A556MGA2"/>
<reference evidence="1 2" key="1">
    <citation type="submission" date="2019-07" db="EMBL/GenBank/DDBJ databases">
        <authorList>
            <person name="Huq M.A."/>
        </authorList>
    </citation>
    <scope>NUCLEOTIDE SEQUENCE [LARGE SCALE GENOMIC DNA]</scope>
    <source>
        <strain evidence="1 2">MAH-3</strain>
    </source>
</reference>